<dbReference type="InterPro" id="IPR001357">
    <property type="entry name" value="BRCT_dom"/>
</dbReference>
<gene>
    <name evidence="3" type="ORF">LSUE1_G006211</name>
</gene>
<dbReference type="EMBL" id="QGMK01000262">
    <property type="protein sequence ID" value="TVY82888.1"/>
    <property type="molecule type" value="Genomic_DNA"/>
</dbReference>
<protein>
    <recommendedName>
        <fullName evidence="2">BRCT domain-containing protein</fullName>
    </recommendedName>
</protein>
<name>A0A8T9CB70_9HELO</name>
<feature type="non-terminal residue" evidence="3">
    <location>
        <position position="1"/>
    </location>
</feature>
<dbReference type="OrthoDB" id="342264at2759"/>
<dbReference type="InterPro" id="IPR036420">
    <property type="entry name" value="BRCT_dom_sf"/>
</dbReference>
<evidence type="ECO:0000313" key="3">
    <source>
        <dbReference type="EMBL" id="TVY82888.1"/>
    </source>
</evidence>
<evidence type="ECO:0000313" key="4">
    <source>
        <dbReference type="Proteomes" id="UP000469558"/>
    </source>
</evidence>
<comment type="caution">
    <text evidence="3">The sequence shown here is derived from an EMBL/GenBank/DDBJ whole genome shotgun (WGS) entry which is preliminary data.</text>
</comment>
<organism evidence="3 4">
    <name type="scientific">Lachnellula suecica</name>
    <dbReference type="NCBI Taxonomy" id="602035"/>
    <lineage>
        <taxon>Eukaryota</taxon>
        <taxon>Fungi</taxon>
        <taxon>Dikarya</taxon>
        <taxon>Ascomycota</taxon>
        <taxon>Pezizomycotina</taxon>
        <taxon>Leotiomycetes</taxon>
        <taxon>Helotiales</taxon>
        <taxon>Lachnaceae</taxon>
        <taxon>Lachnellula</taxon>
    </lineage>
</organism>
<dbReference type="Gene3D" id="3.40.50.10190">
    <property type="entry name" value="BRCT domain"/>
    <property type="match status" value="1"/>
</dbReference>
<evidence type="ECO:0000259" key="2">
    <source>
        <dbReference type="PROSITE" id="PS50172"/>
    </source>
</evidence>
<feature type="domain" description="BRCT" evidence="2">
    <location>
        <begin position="45"/>
        <end position="131"/>
    </location>
</feature>
<keyword evidence="4" id="KW-1185">Reference proteome</keyword>
<sequence length="319" mass="36782">MAPTKPVKVATKPANTKISAAKTTISRKATQNQAPTIRPPKKEKPQKQIFKGLVMSFSGTFINLGKPEPHEQVAKWVRVHGAQYEREVTELTTHLICSIEDYKKKTSQVKKAWDLGPKCHIVVFDWLVDCLIGPKLTKRLRNERGYTLDRTIRKAKKGKNALAAYREKFEQGVRISKELCNSRLNHIYYDPDGFEYKIVLTRVTLGEKVTTEKYTLFLFESNAKPCTYMCGAKFSRQYRPTSWYGTKCYPMTFFDAFAVFKHFFTEKTGIEWDMRCEKGISTAERPFVYTPPVLGRPIGLMPHGYVRPEFREEVEEGLE</sequence>
<feature type="compositionally biased region" description="Polar residues" evidence="1">
    <location>
        <begin position="13"/>
        <end position="35"/>
    </location>
</feature>
<feature type="region of interest" description="Disordered" evidence="1">
    <location>
        <begin position="1"/>
        <end position="45"/>
    </location>
</feature>
<dbReference type="Proteomes" id="UP000469558">
    <property type="component" value="Unassembled WGS sequence"/>
</dbReference>
<dbReference type="PROSITE" id="PS50172">
    <property type="entry name" value="BRCT"/>
    <property type="match status" value="1"/>
</dbReference>
<reference evidence="3 4" key="1">
    <citation type="submission" date="2018-05" db="EMBL/GenBank/DDBJ databases">
        <title>Genome sequencing and assembly of the regulated plant pathogen Lachnellula willkommii and related sister species for the development of diagnostic species identification markers.</title>
        <authorList>
            <person name="Giroux E."/>
            <person name="Bilodeau G."/>
        </authorList>
    </citation>
    <scope>NUCLEOTIDE SEQUENCE [LARGE SCALE GENOMIC DNA]</scope>
    <source>
        <strain evidence="3 4">CBS 268.59</strain>
    </source>
</reference>
<dbReference type="Pfam" id="PF00533">
    <property type="entry name" value="BRCT"/>
    <property type="match status" value="1"/>
</dbReference>
<evidence type="ECO:0000256" key="1">
    <source>
        <dbReference type="SAM" id="MobiDB-lite"/>
    </source>
</evidence>
<dbReference type="AlphaFoldDB" id="A0A8T9CB70"/>
<proteinExistence type="predicted"/>
<dbReference type="SUPFAM" id="SSF52113">
    <property type="entry name" value="BRCT domain"/>
    <property type="match status" value="1"/>
</dbReference>
<accession>A0A8T9CB70</accession>